<name>A0A5J6VKX5_9VIRU</name>
<dbReference type="EMBL" id="MN448295">
    <property type="protein sequence ID" value="QFG74876.1"/>
    <property type="molecule type" value="Genomic_DNA"/>
</dbReference>
<protein>
    <submittedName>
        <fullName evidence="1">Uncharacterized protein</fullName>
    </submittedName>
</protein>
<sequence>MSASRLGISKDVFSNIGSKLFSTKTLTKTIELRKATPIEEKLYKCMFHVDSKERAKKVFEEYNIAIPDSQIEKAGKIISE</sequence>
<proteinExistence type="predicted"/>
<evidence type="ECO:0000313" key="1">
    <source>
        <dbReference type="EMBL" id="QFG74876.1"/>
    </source>
</evidence>
<accession>A0A5J6VKX5</accession>
<reference evidence="1" key="1">
    <citation type="journal article" date="2019" name="Philos. Trans. R. Soc. Lond., B, Biol. Sci.">
        <title>Targeted metagenomic recovery of four divergent viruses reveals shared and distinctive characteristics of giant viruses of marine eukaryotes.</title>
        <authorList>
            <person name="Needham D.M."/>
            <person name="Poirier C."/>
            <person name="Hehenberger E."/>
            <person name="Jimenez V."/>
            <person name="Swalwell J.E."/>
            <person name="Santoro A.E."/>
            <person name="Worden A.Z."/>
        </authorList>
    </citation>
    <scope>NUCLEOTIDE SEQUENCE</scope>
    <source>
        <strain evidence="1">OPacV-421</strain>
    </source>
</reference>
<organism evidence="1">
    <name type="scientific">Megaviridae environmental sample</name>
    <dbReference type="NCBI Taxonomy" id="1737588"/>
    <lineage>
        <taxon>Viruses</taxon>
        <taxon>Varidnaviria</taxon>
        <taxon>Bamfordvirae</taxon>
        <taxon>Nucleocytoviricota</taxon>
        <taxon>Megaviricetes</taxon>
        <taxon>Imitervirales</taxon>
        <taxon>Mimiviridae</taxon>
        <taxon>environmental samples</taxon>
    </lineage>
</organism>